<gene>
    <name evidence="1" type="ORF">M4438_13170</name>
</gene>
<sequence>MIVCVRPDLGAVAPGRRADLLVLNSDPTADIGSVRDLGMVILNGELTVDRRDLDL</sequence>
<evidence type="ECO:0008006" key="3">
    <source>
        <dbReference type="Google" id="ProtNLM"/>
    </source>
</evidence>
<dbReference type="InterPro" id="IPR011059">
    <property type="entry name" value="Metal-dep_hydrolase_composite"/>
</dbReference>
<dbReference type="EMBL" id="JAMCCK010000018">
    <property type="protein sequence ID" value="MCL3994462.1"/>
    <property type="molecule type" value="Genomic_DNA"/>
</dbReference>
<keyword evidence="2" id="KW-1185">Reference proteome</keyword>
<dbReference type="RefSeq" id="WP_249459308.1">
    <property type="nucleotide sequence ID" value="NZ_JAMCCK010000018.1"/>
</dbReference>
<dbReference type="SUPFAM" id="SSF51338">
    <property type="entry name" value="Composite domain of metallo-dependent hydrolases"/>
    <property type="match status" value="1"/>
</dbReference>
<dbReference type="Proteomes" id="UP001202052">
    <property type="component" value="Unassembled WGS sequence"/>
</dbReference>
<accession>A0ABT0NUK9</accession>
<organism evidence="1 2">
    <name type="scientific">Streptomyces lavenduligriseus</name>
    <dbReference type="NCBI Taxonomy" id="67315"/>
    <lineage>
        <taxon>Bacteria</taxon>
        <taxon>Bacillati</taxon>
        <taxon>Actinomycetota</taxon>
        <taxon>Actinomycetes</taxon>
        <taxon>Kitasatosporales</taxon>
        <taxon>Streptomycetaceae</taxon>
        <taxon>Streptomyces</taxon>
    </lineage>
</organism>
<dbReference type="Gene3D" id="2.30.40.10">
    <property type="entry name" value="Urease, subunit C, domain 1"/>
    <property type="match status" value="1"/>
</dbReference>
<proteinExistence type="predicted"/>
<reference evidence="1 2" key="1">
    <citation type="submission" date="2022-05" db="EMBL/GenBank/DDBJ databases">
        <title>Genome Resource of Streptomyces lavenduligriseus GA1-1, a Strain with Broad-Spectrum Antifungal Activity against Phytopathogenic Fungi.</title>
        <authorList>
            <person name="Qi D."/>
        </authorList>
    </citation>
    <scope>NUCLEOTIDE SEQUENCE [LARGE SCALE GENOMIC DNA]</scope>
    <source>
        <strain evidence="1 2">GA1-1</strain>
    </source>
</reference>
<comment type="caution">
    <text evidence="1">The sequence shown here is derived from an EMBL/GenBank/DDBJ whole genome shotgun (WGS) entry which is preliminary data.</text>
</comment>
<protein>
    <recommendedName>
        <fullName evidence="3">Amidohydrolase-related domain-containing protein</fullName>
    </recommendedName>
</protein>
<evidence type="ECO:0000313" key="2">
    <source>
        <dbReference type="Proteomes" id="UP001202052"/>
    </source>
</evidence>
<evidence type="ECO:0000313" key="1">
    <source>
        <dbReference type="EMBL" id="MCL3994462.1"/>
    </source>
</evidence>
<name>A0ABT0NUK9_9ACTN</name>